<keyword evidence="2" id="KW-0472">Membrane</keyword>
<evidence type="ECO:0000313" key="3">
    <source>
        <dbReference type="EMBL" id="CAJ0600216.1"/>
    </source>
</evidence>
<dbReference type="AlphaFoldDB" id="A0AA36M6R2"/>
<evidence type="ECO:0000313" key="4">
    <source>
        <dbReference type="Proteomes" id="UP001176961"/>
    </source>
</evidence>
<keyword evidence="2" id="KW-0812">Transmembrane</keyword>
<reference evidence="3" key="1">
    <citation type="submission" date="2023-07" db="EMBL/GenBank/DDBJ databases">
        <authorList>
            <consortium name="CYATHOMIX"/>
        </authorList>
    </citation>
    <scope>NUCLEOTIDE SEQUENCE</scope>
    <source>
        <strain evidence="3">N/A</strain>
    </source>
</reference>
<name>A0AA36M6R2_CYLNA</name>
<accession>A0AA36M6R2</accession>
<feature type="compositionally biased region" description="Basic and acidic residues" evidence="1">
    <location>
        <begin position="68"/>
        <end position="86"/>
    </location>
</feature>
<dbReference type="EMBL" id="CATQJL010000223">
    <property type="protein sequence ID" value="CAJ0600216.1"/>
    <property type="molecule type" value="Genomic_DNA"/>
</dbReference>
<protein>
    <submittedName>
        <fullName evidence="3">Uncharacterized protein</fullName>
    </submittedName>
</protein>
<organism evidence="3 4">
    <name type="scientific">Cylicocyclus nassatus</name>
    <name type="common">Nematode worm</name>
    <dbReference type="NCBI Taxonomy" id="53992"/>
    <lineage>
        <taxon>Eukaryota</taxon>
        <taxon>Metazoa</taxon>
        <taxon>Ecdysozoa</taxon>
        <taxon>Nematoda</taxon>
        <taxon>Chromadorea</taxon>
        <taxon>Rhabditida</taxon>
        <taxon>Rhabditina</taxon>
        <taxon>Rhabditomorpha</taxon>
        <taxon>Strongyloidea</taxon>
        <taxon>Strongylidae</taxon>
        <taxon>Cylicocyclus</taxon>
    </lineage>
</organism>
<sequence length="112" mass="12521">MPTCCGCVDTKEGGQHIDGYEKHVRQRESNIVSLLFMVVPLVVTKILLLILLILTIQKLKTIRKHHGDQKPPHRSDEGKEKSRDSAELTMSNEPSKESTTPSKESVTQAKSL</sequence>
<proteinExistence type="predicted"/>
<comment type="caution">
    <text evidence="3">The sequence shown here is derived from an EMBL/GenBank/DDBJ whole genome shotgun (WGS) entry which is preliminary data.</text>
</comment>
<keyword evidence="4" id="KW-1185">Reference proteome</keyword>
<dbReference type="Proteomes" id="UP001176961">
    <property type="component" value="Unassembled WGS sequence"/>
</dbReference>
<keyword evidence="2" id="KW-1133">Transmembrane helix</keyword>
<gene>
    <name evidence="3" type="ORF">CYNAS_LOCUS12199</name>
</gene>
<feature type="compositionally biased region" description="Polar residues" evidence="1">
    <location>
        <begin position="88"/>
        <end position="112"/>
    </location>
</feature>
<evidence type="ECO:0000256" key="2">
    <source>
        <dbReference type="SAM" id="Phobius"/>
    </source>
</evidence>
<feature type="transmembrane region" description="Helical" evidence="2">
    <location>
        <begin position="31"/>
        <end position="54"/>
    </location>
</feature>
<evidence type="ECO:0000256" key="1">
    <source>
        <dbReference type="SAM" id="MobiDB-lite"/>
    </source>
</evidence>
<feature type="region of interest" description="Disordered" evidence="1">
    <location>
        <begin position="62"/>
        <end position="112"/>
    </location>
</feature>